<dbReference type="PANTHER" id="PTHR43434">
    <property type="entry name" value="PHOSPHOGLYCOLATE PHOSPHATASE"/>
    <property type="match status" value="1"/>
</dbReference>
<dbReference type="NCBIfam" id="TIGR01549">
    <property type="entry name" value="HAD-SF-IA-v1"/>
    <property type="match status" value="1"/>
</dbReference>
<dbReference type="SFLD" id="SFLDS00003">
    <property type="entry name" value="Haloacid_Dehalogenase"/>
    <property type="match status" value="1"/>
</dbReference>
<dbReference type="InterPro" id="IPR023198">
    <property type="entry name" value="PGP-like_dom2"/>
</dbReference>
<evidence type="ECO:0000313" key="1">
    <source>
        <dbReference type="EMBL" id="PIP62117.1"/>
    </source>
</evidence>
<dbReference type="GO" id="GO:0006281">
    <property type="term" value="P:DNA repair"/>
    <property type="evidence" value="ECO:0007669"/>
    <property type="project" value="TreeGrafter"/>
</dbReference>
<dbReference type="AlphaFoldDB" id="A0A2H0BWQ7"/>
<dbReference type="SUPFAM" id="SSF56784">
    <property type="entry name" value="HAD-like"/>
    <property type="match status" value="1"/>
</dbReference>
<evidence type="ECO:0000313" key="2">
    <source>
        <dbReference type="Proteomes" id="UP000231246"/>
    </source>
</evidence>
<dbReference type="InterPro" id="IPR050155">
    <property type="entry name" value="HAD-like_hydrolase_sf"/>
</dbReference>
<dbReference type="InterPro" id="IPR036412">
    <property type="entry name" value="HAD-like_sf"/>
</dbReference>
<gene>
    <name evidence="1" type="ORF">COW99_00325</name>
</gene>
<name>A0A2H0BWQ7_9BACT</name>
<dbReference type="GO" id="GO:0008967">
    <property type="term" value="F:phosphoglycolate phosphatase activity"/>
    <property type="evidence" value="ECO:0007669"/>
    <property type="project" value="TreeGrafter"/>
</dbReference>
<reference evidence="1 2" key="1">
    <citation type="submission" date="2017-09" db="EMBL/GenBank/DDBJ databases">
        <title>Depth-based differentiation of microbial function through sediment-hosted aquifers and enrichment of novel symbionts in the deep terrestrial subsurface.</title>
        <authorList>
            <person name="Probst A.J."/>
            <person name="Ladd B."/>
            <person name="Jarett J.K."/>
            <person name="Geller-Mcgrath D.E."/>
            <person name="Sieber C.M."/>
            <person name="Emerson J.B."/>
            <person name="Anantharaman K."/>
            <person name="Thomas B.C."/>
            <person name="Malmstrom R."/>
            <person name="Stieglmeier M."/>
            <person name="Klingl A."/>
            <person name="Woyke T."/>
            <person name="Ryan C.M."/>
            <person name="Banfield J.F."/>
        </authorList>
    </citation>
    <scope>NUCLEOTIDE SEQUENCE [LARGE SCALE GENOMIC DNA]</scope>
    <source>
        <strain evidence="1">CG22_combo_CG10-13_8_21_14_all_38_20</strain>
    </source>
</reference>
<dbReference type="Gene3D" id="3.40.50.1000">
    <property type="entry name" value="HAD superfamily/HAD-like"/>
    <property type="match status" value="1"/>
</dbReference>
<protein>
    <submittedName>
        <fullName evidence="1">Carotenoid oxygenase</fullName>
    </submittedName>
</protein>
<proteinExistence type="predicted"/>
<accession>A0A2H0BWQ7</accession>
<dbReference type="InterPro" id="IPR006439">
    <property type="entry name" value="HAD-SF_hydro_IA"/>
</dbReference>
<comment type="caution">
    <text evidence="1">The sequence shown here is derived from an EMBL/GenBank/DDBJ whole genome shotgun (WGS) entry which is preliminary data.</text>
</comment>
<dbReference type="GO" id="GO:0005829">
    <property type="term" value="C:cytosol"/>
    <property type="evidence" value="ECO:0007669"/>
    <property type="project" value="TreeGrafter"/>
</dbReference>
<dbReference type="PANTHER" id="PTHR43434:SF13">
    <property type="entry name" value="PHOSPHOGLYCOLATE PHOSPHATASE"/>
    <property type="match status" value="1"/>
</dbReference>
<dbReference type="Proteomes" id="UP000231246">
    <property type="component" value="Unassembled WGS sequence"/>
</dbReference>
<dbReference type="SFLD" id="SFLDG01129">
    <property type="entry name" value="C1.5:_HAD__Beta-PGM__Phosphata"/>
    <property type="match status" value="1"/>
</dbReference>
<organism evidence="1 2">
    <name type="scientific">Candidatus Roizmanbacteria bacterium CG22_combo_CG10-13_8_21_14_all_38_20</name>
    <dbReference type="NCBI Taxonomy" id="1974862"/>
    <lineage>
        <taxon>Bacteria</taxon>
        <taxon>Candidatus Roizmaniibacteriota</taxon>
    </lineage>
</organism>
<dbReference type="Pfam" id="PF13419">
    <property type="entry name" value="HAD_2"/>
    <property type="match status" value="1"/>
</dbReference>
<dbReference type="InterPro" id="IPR041492">
    <property type="entry name" value="HAD_2"/>
</dbReference>
<dbReference type="EMBL" id="PCTA01000003">
    <property type="protein sequence ID" value="PIP62117.1"/>
    <property type="molecule type" value="Genomic_DNA"/>
</dbReference>
<dbReference type="Gene3D" id="1.10.150.240">
    <property type="entry name" value="Putative phosphatase, domain 2"/>
    <property type="match status" value="1"/>
</dbReference>
<sequence>MKNKKTVIFDFDGTIADTFGVVIEMMDKIAEELGFKRLNKGQAKKLRDKTAREIMELFEISIFQVPFVMRKLRVMFGEHLDDVEIIKGIFEVLIELKKRKYNLGIVSSNNKNGVEKILKREELYELFDFIVTGSSIWGKDKILRKVLKDHNLKSQETVYIGDETRDIEAAQKTEIDIISVSWGFDSESLLKKHNPTVLLGAPLEILSVLE</sequence>
<dbReference type="InterPro" id="IPR023214">
    <property type="entry name" value="HAD_sf"/>
</dbReference>